<dbReference type="EMBL" id="CP052766">
    <property type="protein sequence ID" value="QJR81976.1"/>
    <property type="molecule type" value="Genomic_DNA"/>
</dbReference>
<sequence>MELKKRYLVTTLVVGDEIEALAKYTVPRIQRYAESMGADFRVMGLTDISQRLSPYYEKNQIYNFLEDYEKVLYIDSDILITPDAPDLFAICSGDNIAAVSVEHVYKAVDDEKRSLATLLGDVEWKQEYFNSGVVLFTAAYRNLLNTTDGLIESWIAGKKEQHLPGLNDQSVFNYRVNQLNIPITFIDSAFNFTKAWGCFEKRFSKYFIHYAGMKGNRLQRIQKDDWILSRPSVYQVMKKSPWLVKVLDKIL</sequence>
<dbReference type="KEGG" id="apel:CA267_015055"/>
<accession>A0A6M4MIN7</accession>
<evidence type="ECO:0008006" key="3">
    <source>
        <dbReference type="Google" id="ProtNLM"/>
    </source>
</evidence>
<dbReference type="GO" id="GO:0016757">
    <property type="term" value="F:glycosyltransferase activity"/>
    <property type="evidence" value="ECO:0007669"/>
    <property type="project" value="InterPro"/>
</dbReference>
<evidence type="ECO:0000313" key="2">
    <source>
        <dbReference type="Proteomes" id="UP000219285"/>
    </source>
</evidence>
<keyword evidence="2" id="KW-1185">Reference proteome</keyword>
<dbReference type="OrthoDB" id="6284213at2"/>
<proteinExistence type="predicted"/>
<dbReference type="Proteomes" id="UP000219285">
    <property type="component" value="Chromosome"/>
</dbReference>
<dbReference type="Pfam" id="PF01501">
    <property type="entry name" value="Glyco_transf_8"/>
    <property type="match status" value="1"/>
</dbReference>
<dbReference type="InterPro" id="IPR029044">
    <property type="entry name" value="Nucleotide-diphossugar_trans"/>
</dbReference>
<gene>
    <name evidence="1" type="ORF">CA267_015055</name>
</gene>
<evidence type="ECO:0000313" key="1">
    <source>
        <dbReference type="EMBL" id="QJR81976.1"/>
    </source>
</evidence>
<reference evidence="2" key="1">
    <citation type="submission" date="2014-12" db="EMBL/GenBank/DDBJ databases">
        <title>Complete genome sequence of a multi-drug resistant Klebsiella pneumoniae.</title>
        <authorList>
            <person name="Hua X."/>
            <person name="Chen Q."/>
            <person name="Li X."/>
            <person name="Feng Y."/>
            <person name="Ruan Z."/>
            <person name="Yu Y."/>
        </authorList>
    </citation>
    <scope>NUCLEOTIDE SEQUENCE [LARGE SCALE GENOMIC DNA]</scope>
    <source>
        <strain evidence="2">5.12</strain>
    </source>
</reference>
<dbReference type="InterPro" id="IPR002495">
    <property type="entry name" value="Glyco_trans_8"/>
</dbReference>
<protein>
    <recommendedName>
        <fullName evidence="3">Glycosyltransferase family 8 protein</fullName>
    </recommendedName>
</protein>
<reference evidence="1 2" key="2">
    <citation type="submission" date="2020-04" db="EMBL/GenBank/DDBJ databases">
        <title>Complete genome sequence of Alteromonas pelagimontana 5.12T.</title>
        <authorList>
            <person name="Sinha R.K."/>
            <person name="Krishnan K.P."/>
            <person name="Kurian J.P."/>
        </authorList>
    </citation>
    <scope>NUCLEOTIDE SEQUENCE [LARGE SCALE GENOMIC DNA]</scope>
    <source>
        <strain evidence="1 2">5.12</strain>
    </source>
</reference>
<dbReference type="SUPFAM" id="SSF53448">
    <property type="entry name" value="Nucleotide-diphospho-sugar transferases"/>
    <property type="match status" value="1"/>
</dbReference>
<organism evidence="1 2">
    <name type="scientific">Alteromonas pelagimontana</name>
    <dbReference type="NCBI Taxonomy" id="1858656"/>
    <lineage>
        <taxon>Bacteria</taxon>
        <taxon>Pseudomonadati</taxon>
        <taxon>Pseudomonadota</taxon>
        <taxon>Gammaproteobacteria</taxon>
        <taxon>Alteromonadales</taxon>
        <taxon>Alteromonadaceae</taxon>
        <taxon>Alteromonas/Salinimonas group</taxon>
        <taxon>Alteromonas</taxon>
    </lineage>
</organism>
<name>A0A6M4MIN7_9ALTE</name>
<dbReference type="Gene3D" id="3.90.550.10">
    <property type="entry name" value="Spore Coat Polysaccharide Biosynthesis Protein SpsA, Chain A"/>
    <property type="match status" value="1"/>
</dbReference>
<dbReference type="AlphaFoldDB" id="A0A6M4MIN7"/>
<dbReference type="RefSeq" id="WP_075610170.1">
    <property type="nucleotide sequence ID" value="NZ_CP052766.1"/>
</dbReference>